<feature type="compositionally biased region" description="Polar residues" evidence="1">
    <location>
        <begin position="39"/>
        <end position="51"/>
    </location>
</feature>
<gene>
    <name evidence="2" type="ordered locus">AM1_1994</name>
</gene>
<organism evidence="2 3">
    <name type="scientific">Acaryochloris marina (strain MBIC 11017)</name>
    <dbReference type="NCBI Taxonomy" id="329726"/>
    <lineage>
        <taxon>Bacteria</taxon>
        <taxon>Bacillati</taxon>
        <taxon>Cyanobacteriota</taxon>
        <taxon>Cyanophyceae</taxon>
        <taxon>Acaryochloridales</taxon>
        <taxon>Acaryochloridaceae</taxon>
        <taxon>Acaryochloris</taxon>
    </lineage>
</organism>
<accession>B0CFJ2</accession>
<dbReference type="KEGG" id="amr:AM1_1994"/>
<dbReference type="Proteomes" id="UP000000268">
    <property type="component" value="Chromosome"/>
</dbReference>
<evidence type="ECO:0000313" key="2">
    <source>
        <dbReference type="EMBL" id="ABW27011.1"/>
    </source>
</evidence>
<keyword evidence="3" id="KW-1185">Reference proteome</keyword>
<dbReference type="AlphaFoldDB" id="B0CFJ2"/>
<protein>
    <submittedName>
        <fullName evidence="2">Uncharacterized protein</fullName>
    </submittedName>
</protein>
<name>B0CFJ2_ACAM1</name>
<evidence type="ECO:0000256" key="1">
    <source>
        <dbReference type="SAM" id="MobiDB-lite"/>
    </source>
</evidence>
<dbReference type="STRING" id="329726.AM1_1994"/>
<feature type="region of interest" description="Disordered" evidence="1">
    <location>
        <begin position="39"/>
        <end position="62"/>
    </location>
</feature>
<dbReference type="eggNOG" id="ENOG5032U84">
    <property type="taxonomic scope" value="Bacteria"/>
</dbReference>
<dbReference type="EMBL" id="CP000828">
    <property type="protein sequence ID" value="ABW27011.1"/>
    <property type="molecule type" value="Genomic_DNA"/>
</dbReference>
<proteinExistence type="predicted"/>
<sequence>MRSHLTPLGNLIMTSVRKGALLAVYIGVGTLVTPQIVQSHHTQPQTVSSADQKTKHHHHKHHKQLEISANQAPPTVELVAHPDQVQGWNLELKVTNFNFAPTKVNAPSKISEGHAHLYINDKKVTRLYGNWYYLSELPTGTNTLKVTLNSNGHEALVRRGQPISDTAVIQVAPRP</sequence>
<reference evidence="2 3" key="1">
    <citation type="journal article" date="2008" name="Proc. Natl. Acad. Sci. U.S.A.">
        <title>Niche adaptation and genome expansion in the chlorophyll d-producing cyanobacterium Acaryochloris marina.</title>
        <authorList>
            <person name="Swingley W.D."/>
            <person name="Chen M."/>
            <person name="Cheung P.C."/>
            <person name="Conrad A.L."/>
            <person name="Dejesa L.C."/>
            <person name="Hao J."/>
            <person name="Honchak B.M."/>
            <person name="Karbach L.E."/>
            <person name="Kurdoglu A."/>
            <person name="Lahiri S."/>
            <person name="Mastrian S.D."/>
            <person name="Miyashita H."/>
            <person name="Page L."/>
            <person name="Ramakrishna P."/>
            <person name="Satoh S."/>
            <person name="Sattley W.M."/>
            <person name="Shimada Y."/>
            <person name="Taylor H.L."/>
            <person name="Tomo T."/>
            <person name="Tsuchiya T."/>
            <person name="Wang Z.T."/>
            <person name="Raymond J."/>
            <person name="Mimuro M."/>
            <person name="Blankenship R.E."/>
            <person name="Touchman J.W."/>
        </authorList>
    </citation>
    <scope>NUCLEOTIDE SEQUENCE [LARGE SCALE GENOMIC DNA]</scope>
    <source>
        <strain evidence="3">MBIC 11017</strain>
    </source>
</reference>
<evidence type="ECO:0000313" key="3">
    <source>
        <dbReference type="Proteomes" id="UP000000268"/>
    </source>
</evidence>
<dbReference type="HOGENOM" id="CLU_130850_0_0_3"/>